<evidence type="ECO:0000313" key="1">
    <source>
        <dbReference type="EMBL" id="EQM73036.1"/>
    </source>
</evidence>
<protein>
    <submittedName>
        <fullName evidence="1">Uncharacterized protein</fullName>
    </submittedName>
</protein>
<proteinExistence type="predicted"/>
<dbReference type="Gene3D" id="3.40.50.1220">
    <property type="entry name" value="TPP-binding domain"/>
    <property type="match status" value="1"/>
</dbReference>
<sequence>MPPAISPLVSLATTMHAQPGVYALLLGSGVSTGAGVPTGWGVVSELVARVAMLEGDGEGADAARIDADAWWRAHGKGELGYSTLLEQLAHTPAARQGLLAEFFEGTTADGEPLVPSRAHHAIAQLVKRGAVRVIVTTNFDRLMEQALEAVGISPQVISRAEAVNGMMPLAHAPATVIKLHGDYKDLGSRNTPSELSEYPAEWINVLSQVFEEYGLVISGWSAEWDNALVHALEVARHRYPLFWDERSARKANAKRLIAARRGVCVPATNADALFTELAENLDALDRMSAAPLTTALAVARLKKYLPDPVRRLDLHDLVMGVVDEVVEGIATQPITGGGADVTGEDLQAVWEERFRSMERLAPLLIEGVWHDIEGHHDQLWQDVVQRLVDVAAAFEPSYNEGYRGARRIPALVALEVISITATKRGREELLPQLTSRVEVVDRYRGTDPQNCVQFLHYLRIANDEWVNVMPRSEQTHFYYPVSHVFLEDTRRYFGDLIGGDDSFQAAFHGFEYRMGLLQSHRGGYRAISGEYVGDWAWLDEVPKAEARFRRDVERNGSDQWIRVLVSDEGTLDDALIAHRATLERYRRY</sequence>
<organism evidence="1 2">
    <name type="scientific">Microbacterium maritypicum MF109</name>
    <dbReference type="NCBI Taxonomy" id="1333857"/>
    <lineage>
        <taxon>Bacteria</taxon>
        <taxon>Bacillati</taxon>
        <taxon>Actinomycetota</taxon>
        <taxon>Actinomycetes</taxon>
        <taxon>Micrococcales</taxon>
        <taxon>Microbacteriaceae</taxon>
        <taxon>Microbacterium</taxon>
    </lineage>
</organism>
<dbReference type="PATRIC" id="fig|1333857.3.peg.3440"/>
<gene>
    <name evidence="1" type="ORF">L687_07100</name>
</gene>
<dbReference type="Pfam" id="PF13289">
    <property type="entry name" value="SIR2_2"/>
    <property type="match status" value="1"/>
</dbReference>
<dbReference type="InterPro" id="IPR029035">
    <property type="entry name" value="DHS-like_NAD/FAD-binding_dom"/>
</dbReference>
<dbReference type="EMBL" id="ATAO01000228">
    <property type="protein sequence ID" value="EQM73036.1"/>
    <property type="molecule type" value="Genomic_DNA"/>
</dbReference>
<evidence type="ECO:0000313" key="2">
    <source>
        <dbReference type="Proteomes" id="UP000016033"/>
    </source>
</evidence>
<comment type="caution">
    <text evidence="1">The sequence shown here is derived from an EMBL/GenBank/DDBJ whole genome shotgun (WGS) entry which is preliminary data.</text>
</comment>
<reference evidence="1 2" key="1">
    <citation type="journal article" date="2013" name="Genome Announc.">
        <title>Whole-genome sequences of five oyster-associated bacteria show potential for crude oil hydrocarbon degradation.</title>
        <authorList>
            <person name="Chauhan A."/>
            <person name="Green S."/>
            <person name="Pathak A."/>
            <person name="Thomas J."/>
            <person name="Venkatramanan R."/>
        </authorList>
    </citation>
    <scope>NUCLEOTIDE SEQUENCE [LARGE SCALE GENOMIC DNA]</scope>
    <source>
        <strain evidence="1 2">MF109</strain>
    </source>
</reference>
<accession>T5KDT4</accession>
<dbReference type="AlphaFoldDB" id="T5KDT4"/>
<dbReference type="Proteomes" id="UP000016033">
    <property type="component" value="Unassembled WGS sequence"/>
</dbReference>
<dbReference type="SUPFAM" id="SSF52467">
    <property type="entry name" value="DHS-like NAD/FAD-binding domain"/>
    <property type="match status" value="1"/>
</dbReference>
<name>T5KDT4_MICMQ</name>